<proteinExistence type="predicted"/>
<organism evidence="3">
    <name type="scientific">mine drainage metagenome</name>
    <dbReference type="NCBI Taxonomy" id="410659"/>
    <lineage>
        <taxon>unclassified sequences</taxon>
        <taxon>metagenomes</taxon>
        <taxon>ecological metagenomes</taxon>
    </lineage>
</organism>
<protein>
    <submittedName>
        <fullName evidence="3">SPFH domain / band 7 family protein</fullName>
    </submittedName>
</protein>
<comment type="caution">
    <text evidence="3">The sequence shown here is derived from an EMBL/GenBank/DDBJ whole genome shotgun (WGS) entry which is preliminary data.</text>
</comment>
<dbReference type="InterPro" id="IPR001107">
    <property type="entry name" value="Band_7"/>
</dbReference>
<dbReference type="SUPFAM" id="SSF117892">
    <property type="entry name" value="Band 7/SPFH domain"/>
    <property type="match status" value="1"/>
</dbReference>
<dbReference type="PANTHER" id="PTHR43327">
    <property type="entry name" value="STOMATIN-LIKE PROTEIN 2, MITOCHONDRIAL"/>
    <property type="match status" value="1"/>
</dbReference>
<keyword evidence="1" id="KW-1133">Transmembrane helix</keyword>
<reference evidence="3" key="1">
    <citation type="submission" date="2016-10" db="EMBL/GenBank/DDBJ databases">
        <title>Sequence of Gallionella enrichment culture.</title>
        <authorList>
            <person name="Poehlein A."/>
            <person name="Muehling M."/>
            <person name="Daniel R."/>
        </authorList>
    </citation>
    <scope>NUCLEOTIDE SEQUENCE</scope>
</reference>
<gene>
    <name evidence="3" type="ORF">GALL_191840</name>
</gene>
<feature type="transmembrane region" description="Helical" evidence="1">
    <location>
        <begin position="6"/>
        <end position="29"/>
    </location>
</feature>
<evidence type="ECO:0000313" key="3">
    <source>
        <dbReference type="EMBL" id="OIQ98818.1"/>
    </source>
</evidence>
<accession>A0A1J5RT11</accession>
<keyword evidence="1" id="KW-0472">Membrane</keyword>
<dbReference type="Pfam" id="PF01145">
    <property type="entry name" value="Band_7"/>
    <property type="match status" value="1"/>
</dbReference>
<evidence type="ECO:0000259" key="2">
    <source>
        <dbReference type="Pfam" id="PF01145"/>
    </source>
</evidence>
<dbReference type="InterPro" id="IPR050710">
    <property type="entry name" value="Band7/mec-2_domain"/>
</dbReference>
<keyword evidence="1" id="KW-0812">Transmembrane</keyword>
<dbReference type="EMBL" id="MLJW01000114">
    <property type="protein sequence ID" value="OIQ98818.1"/>
    <property type="molecule type" value="Genomic_DNA"/>
</dbReference>
<evidence type="ECO:0000256" key="1">
    <source>
        <dbReference type="SAM" id="Phobius"/>
    </source>
</evidence>
<dbReference type="InterPro" id="IPR036013">
    <property type="entry name" value="Band_7/SPFH_dom_sf"/>
</dbReference>
<feature type="domain" description="Band 7" evidence="2">
    <location>
        <begin position="38"/>
        <end position="209"/>
    </location>
</feature>
<sequence length="297" mass="32603">MSTSAVQFLAGLGIGVLFAAIAVPILFALGNAFQAWRVIPERTVHVYTLFGKVIGTLDQPGINLPFSRLGPRALLVPFFGKVYPVRTCIYQHYLRDQLVNSEEGAPMGVGIWYEKMVVSPEDYLFRNSDPAGSLAANVSTAVIKQLSNLKLDVLLEDRNALSRKVREEVSPTSRNWGYALGSTYIRKVAFRDQGMIKEIERKVVNRLRQVTAGMRQSGDNQVAIIHSDAERKAAEKMGKAQAVRPRIVGEALAKVRENPDVADALFRLLDLQATLKSPGKVVLVPKNGSGNSLLLSC</sequence>
<dbReference type="AlphaFoldDB" id="A0A1J5RT11"/>
<name>A0A1J5RT11_9ZZZZ</name>
<dbReference type="Gene3D" id="3.30.479.30">
    <property type="entry name" value="Band 7 domain"/>
    <property type="match status" value="1"/>
</dbReference>
<dbReference type="PANTHER" id="PTHR43327:SF5">
    <property type="entry name" value="BAND 7 PROTEIN"/>
    <property type="match status" value="1"/>
</dbReference>